<dbReference type="Proteomes" id="UP000190449">
    <property type="component" value="Unassembled WGS sequence"/>
</dbReference>
<keyword evidence="2" id="KW-0175">Coiled coil</keyword>
<evidence type="ECO:0000313" key="5">
    <source>
        <dbReference type="EMBL" id="SHK47178.1"/>
    </source>
</evidence>
<dbReference type="EMBL" id="FRAW01000007">
    <property type="protein sequence ID" value="SHK47178.1"/>
    <property type="molecule type" value="Genomic_DNA"/>
</dbReference>
<accession>A0A1T4KH56</accession>
<keyword evidence="5" id="KW-0966">Cell projection</keyword>
<dbReference type="PROSITE" id="PS51123">
    <property type="entry name" value="OMPA_2"/>
    <property type="match status" value="1"/>
</dbReference>
<evidence type="ECO:0000313" key="7">
    <source>
        <dbReference type="Proteomes" id="UP000184275"/>
    </source>
</evidence>
<dbReference type="GO" id="GO:0016020">
    <property type="term" value="C:membrane"/>
    <property type="evidence" value="ECO:0007669"/>
    <property type="project" value="UniProtKB-UniRule"/>
</dbReference>
<name>A0A1M6SRF8_9BACT</name>
<feature type="coiled-coil region" evidence="2">
    <location>
        <begin position="35"/>
        <end position="62"/>
    </location>
</feature>
<dbReference type="RefSeq" id="WP_073303178.1">
    <property type="nucleotide sequence ID" value="NZ_FRAW01000007.1"/>
</dbReference>
<feature type="domain" description="OmpA-like" evidence="4">
    <location>
        <begin position="82"/>
        <end position="204"/>
    </location>
</feature>
<dbReference type="InterPro" id="IPR036737">
    <property type="entry name" value="OmpA-like_sf"/>
</dbReference>
<dbReference type="CDD" id="cd07185">
    <property type="entry name" value="OmpA_C-like"/>
    <property type="match status" value="1"/>
</dbReference>
<dbReference type="PANTHER" id="PTHR30329:SF21">
    <property type="entry name" value="LIPOPROTEIN YIAD-RELATED"/>
    <property type="match status" value="1"/>
</dbReference>
<protein>
    <submittedName>
        <fullName evidence="5">Flagellar motor protein MotB</fullName>
    </submittedName>
</protein>
<dbReference type="InterPro" id="IPR006665">
    <property type="entry name" value="OmpA-like"/>
</dbReference>
<keyword evidence="5" id="KW-0282">Flagellum</keyword>
<evidence type="ECO:0000256" key="3">
    <source>
        <dbReference type="SAM" id="Phobius"/>
    </source>
</evidence>
<reference evidence="7" key="2">
    <citation type="submission" date="2016-11" db="EMBL/GenBank/DDBJ databases">
        <authorList>
            <person name="Varghese N."/>
            <person name="Submissions S."/>
        </authorList>
    </citation>
    <scope>NUCLEOTIDE SEQUENCE [LARGE SCALE GENOMIC DNA]</scope>
    <source>
        <strain evidence="7">UWOS</strain>
    </source>
</reference>
<gene>
    <name evidence="6" type="ORF">SAMN02745108_00501</name>
    <name evidence="5" type="ORF">SAMN05720469_10726</name>
</gene>
<reference evidence="5" key="1">
    <citation type="submission" date="2016-11" db="EMBL/GenBank/DDBJ databases">
        <authorList>
            <person name="Jaros S."/>
            <person name="Januszkiewicz K."/>
            <person name="Wedrychowicz H."/>
        </authorList>
    </citation>
    <scope>NUCLEOTIDE SEQUENCE [LARGE SCALE GENOMIC DNA]</scope>
    <source>
        <strain evidence="5">UWOS</strain>
    </source>
</reference>
<keyword evidence="3" id="KW-0812">Transmembrane</keyword>
<evidence type="ECO:0000256" key="2">
    <source>
        <dbReference type="SAM" id="Coils"/>
    </source>
</evidence>
<sequence>MRKPSEEKHWLVFTDLTAGLLALFILAFVAMTTMKEKKAEALTRTEQEVVSCQEEMRRVAKERNALLSQSLKAPLEKGIIALENGNILIQTSVLFPRNGADLTSEGENVISSIGAGLQDVLDTGDAIMVSGFTDDTPTNSPTYTNWNLSTERAVNVVKALIRQGFPAERVFAAGFGENHPRVPNTSEKNRSLNRRVEIGVTPIRRSNTFEVPQE</sequence>
<dbReference type="InterPro" id="IPR050330">
    <property type="entry name" value="Bact_OuterMem_StrucFunc"/>
</dbReference>
<accession>A0A1M6SRF8</accession>
<organism evidence="5 7">
    <name type="scientific">Fibrobacter intestinalis</name>
    <dbReference type="NCBI Taxonomy" id="28122"/>
    <lineage>
        <taxon>Bacteria</taxon>
        <taxon>Pseudomonadati</taxon>
        <taxon>Fibrobacterota</taxon>
        <taxon>Fibrobacteria</taxon>
        <taxon>Fibrobacterales</taxon>
        <taxon>Fibrobacteraceae</taxon>
        <taxon>Fibrobacter</taxon>
    </lineage>
</organism>
<proteinExistence type="predicted"/>
<dbReference type="AlphaFoldDB" id="A0A1M6SRF8"/>
<keyword evidence="7" id="KW-1185">Reference proteome</keyword>
<dbReference type="STRING" id="28122.SAMN02745108_00501"/>
<keyword evidence="1 3" id="KW-0472">Membrane</keyword>
<evidence type="ECO:0000259" key="4">
    <source>
        <dbReference type="PROSITE" id="PS51123"/>
    </source>
</evidence>
<dbReference type="Gene3D" id="3.30.1330.60">
    <property type="entry name" value="OmpA-like domain"/>
    <property type="match status" value="1"/>
</dbReference>
<keyword evidence="3" id="KW-1133">Transmembrane helix</keyword>
<evidence type="ECO:0000256" key="1">
    <source>
        <dbReference type="PROSITE-ProRule" id="PRU00473"/>
    </source>
</evidence>
<dbReference type="SUPFAM" id="SSF103088">
    <property type="entry name" value="OmpA-like"/>
    <property type="match status" value="1"/>
</dbReference>
<dbReference type="Pfam" id="PF00691">
    <property type="entry name" value="OmpA"/>
    <property type="match status" value="1"/>
</dbReference>
<dbReference type="PANTHER" id="PTHR30329">
    <property type="entry name" value="STATOR ELEMENT OF FLAGELLAR MOTOR COMPLEX"/>
    <property type="match status" value="1"/>
</dbReference>
<evidence type="ECO:0000313" key="8">
    <source>
        <dbReference type="Proteomes" id="UP000190449"/>
    </source>
</evidence>
<dbReference type="Proteomes" id="UP000184275">
    <property type="component" value="Unassembled WGS sequence"/>
</dbReference>
<reference evidence="6 8" key="3">
    <citation type="submission" date="2017-02" db="EMBL/GenBank/DDBJ databases">
        <authorList>
            <person name="Peterson S.W."/>
        </authorList>
    </citation>
    <scope>NUCLEOTIDE SEQUENCE [LARGE SCALE GENOMIC DNA]</scope>
    <source>
        <strain evidence="6 8">ATCC 43854</strain>
    </source>
</reference>
<dbReference type="EMBL" id="FUWU01000005">
    <property type="protein sequence ID" value="SJZ41750.1"/>
    <property type="molecule type" value="Genomic_DNA"/>
</dbReference>
<evidence type="ECO:0000313" key="6">
    <source>
        <dbReference type="EMBL" id="SJZ41750.1"/>
    </source>
</evidence>
<keyword evidence="5" id="KW-0969">Cilium</keyword>
<feature type="transmembrane region" description="Helical" evidence="3">
    <location>
        <begin position="12"/>
        <end position="34"/>
    </location>
</feature>